<accession>A0ABY7SN54</accession>
<evidence type="ECO:0000256" key="1">
    <source>
        <dbReference type="SAM" id="SignalP"/>
    </source>
</evidence>
<proteinExistence type="predicted"/>
<organism evidence="2 3">
    <name type="scientific">Paracoccus fistulariae</name>
    <dbReference type="NCBI Taxonomy" id="658446"/>
    <lineage>
        <taxon>Bacteria</taxon>
        <taxon>Pseudomonadati</taxon>
        <taxon>Pseudomonadota</taxon>
        <taxon>Alphaproteobacteria</taxon>
        <taxon>Rhodobacterales</taxon>
        <taxon>Paracoccaceae</taxon>
        <taxon>Paracoccus</taxon>
    </lineage>
</organism>
<evidence type="ECO:0000313" key="3">
    <source>
        <dbReference type="Proteomes" id="UP001219349"/>
    </source>
</evidence>
<protein>
    <recommendedName>
        <fullName evidence="4">DUF4384 domain-containing protein</fullName>
    </recommendedName>
</protein>
<gene>
    <name evidence="2" type="ORF">JHX87_06265</name>
</gene>
<dbReference type="EMBL" id="CP067136">
    <property type="protein sequence ID" value="WCR08417.1"/>
    <property type="molecule type" value="Genomic_DNA"/>
</dbReference>
<evidence type="ECO:0000313" key="2">
    <source>
        <dbReference type="EMBL" id="WCR08417.1"/>
    </source>
</evidence>
<feature type="signal peptide" evidence="1">
    <location>
        <begin position="1"/>
        <end position="20"/>
    </location>
</feature>
<keyword evidence="3" id="KW-1185">Reference proteome</keyword>
<keyword evidence="1" id="KW-0732">Signal</keyword>
<reference evidence="2 3" key="1">
    <citation type="submission" date="2021-01" db="EMBL/GenBank/DDBJ databases">
        <title>Biogeographic distribution of Paracoccus.</title>
        <authorList>
            <person name="Hollensteiner J."/>
            <person name="Leineberger J."/>
            <person name="Brinkhoff T."/>
            <person name="Daniel R."/>
        </authorList>
    </citation>
    <scope>NUCLEOTIDE SEQUENCE [LARGE SCALE GENOMIC DNA]</scope>
    <source>
        <strain evidence="2 3">KCTC 22803</strain>
    </source>
</reference>
<feature type="chain" id="PRO_5047470182" description="DUF4384 domain-containing protein" evidence="1">
    <location>
        <begin position="21"/>
        <end position="198"/>
    </location>
</feature>
<dbReference type="Proteomes" id="UP001219349">
    <property type="component" value="Chromosome"/>
</dbReference>
<dbReference type="RefSeq" id="WP_271883279.1">
    <property type="nucleotide sequence ID" value="NZ_CP067136.1"/>
</dbReference>
<evidence type="ECO:0008006" key="4">
    <source>
        <dbReference type="Google" id="ProtNLM"/>
    </source>
</evidence>
<sequence>MYRFLLALLLSLAVAPPGLAQERPRAGLMWNRSGLPATLPLVVKTFPGKDYLIQIADTDSDQAVMTGYIHGGKTFRLLVPPGRWAIRFAHGRDWQGEDQLFGDATEWTYMPEPLEFGAGMTRRRGHVITLIERNGKMRVAQIRRQDQCQMASLNRILRGWEGANREIASLLAGNGQGEFWGELRYLEPDRALREIVCG</sequence>
<name>A0ABY7SN54_9RHOB</name>